<dbReference type="OrthoDB" id="9793415at2"/>
<keyword evidence="1" id="KW-1133">Transmembrane helix</keyword>
<dbReference type="EMBL" id="FOCQ01000028">
    <property type="protein sequence ID" value="SEN81088.1"/>
    <property type="molecule type" value="Genomic_DNA"/>
</dbReference>
<evidence type="ECO:0000313" key="2">
    <source>
        <dbReference type="EMBL" id="SEN81088.1"/>
    </source>
</evidence>
<dbReference type="Proteomes" id="UP000199695">
    <property type="component" value="Unassembled WGS sequence"/>
</dbReference>
<feature type="transmembrane region" description="Helical" evidence="1">
    <location>
        <begin position="66"/>
        <end position="88"/>
    </location>
</feature>
<gene>
    <name evidence="2" type="ORF">SAMN05444955_1282</name>
</gene>
<accession>A0A1H8JLG4</accession>
<dbReference type="RefSeq" id="WP_089973330.1">
    <property type="nucleotide sequence ID" value="NZ_FOCQ01000028.1"/>
</dbReference>
<evidence type="ECO:0000313" key="3">
    <source>
        <dbReference type="Proteomes" id="UP000199695"/>
    </source>
</evidence>
<feature type="transmembrane region" description="Helical" evidence="1">
    <location>
        <begin position="12"/>
        <end position="29"/>
    </location>
</feature>
<feature type="transmembrane region" description="Helical" evidence="1">
    <location>
        <begin position="41"/>
        <end position="59"/>
    </location>
</feature>
<name>A0A1H8JLG4_9BACL</name>
<organism evidence="2 3">
    <name type="scientific">Lihuaxuella thermophila</name>
    <dbReference type="NCBI Taxonomy" id="1173111"/>
    <lineage>
        <taxon>Bacteria</taxon>
        <taxon>Bacillati</taxon>
        <taxon>Bacillota</taxon>
        <taxon>Bacilli</taxon>
        <taxon>Bacillales</taxon>
        <taxon>Thermoactinomycetaceae</taxon>
        <taxon>Lihuaxuella</taxon>
    </lineage>
</organism>
<sequence>MKNKILEIFNRVVLLTVLFLVLGIFLYLLDVGWVKELWHKGNWILMYLFLVIASIVGSFATHKKNWITSTFVLTLFVFVIYRLVIWTLNYMKMN</sequence>
<protein>
    <submittedName>
        <fullName evidence="2">Uncharacterized protein</fullName>
    </submittedName>
</protein>
<keyword evidence="1" id="KW-0472">Membrane</keyword>
<keyword evidence="1" id="KW-0812">Transmembrane</keyword>
<keyword evidence="3" id="KW-1185">Reference proteome</keyword>
<proteinExistence type="predicted"/>
<reference evidence="2 3" key="1">
    <citation type="submission" date="2016-10" db="EMBL/GenBank/DDBJ databases">
        <authorList>
            <person name="de Groot N.N."/>
        </authorList>
    </citation>
    <scope>NUCLEOTIDE SEQUENCE [LARGE SCALE GENOMIC DNA]</scope>
    <source>
        <strain evidence="2 3">DSM 46701</strain>
    </source>
</reference>
<dbReference type="AlphaFoldDB" id="A0A1H8JLG4"/>
<evidence type="ECO:0000256" key="1">
    <source>
        <dbReference type="SAM" id="Phobius"/>
    </source>
</evidence>